<evidence type="ECO:0000313" key="1">
    <source>
        <dbReference type="EMBL" id="QQK39972.1"/>
    </source>
</evidence>
<gene>
    <name evidence="1" type="ORF">Pdw03_2826</name>
</gene>
<dbReference type="InterPro" id="IPR007817">
    <property type="entry name" value="Isocyanide_synthase_DIT1"/>
</dbReference>
<name>A0A7T6XF47_PENDI</name>
<dbReference type="GeneID" id="26229835"/>
<dbReference type="Pfam" id="PF05141">
    <property type="entry name" value="DIT1_PvcA"/>
    <property type="match status" value="1"/>
</dbReference>
<dbReference type="PANTHER" id="PTHR37285">
    <property type="entry name" value="SPORE WALL MATURATION PROTEIN DIT1"/>
    <property type="match status" value="1"/>
</dbReference>
<dbReference type="VEuPathDB" id="FungiDB:PDIP_15120"/>
<dbReference type="Proteomes" id="UP000595662">
    <property type="component" value="Chromosome 1"/>
</dbReference>
<proteinExistence type="predicted"/>
<sequence length="433" mass="49048">MPAMTVVEVSVHLNTIPLDCIIPTAKTRLSFLPNPHPVAPKPEVTTDKHLDTPALCPPLICLRAEEIMNIVERYGSHERTTAAGEWLGRSSFTPCVQTHVAANRAIPMVLPAFPMKSNNRMDKVLGPLPDLGDELGLARLVNLCRDIKAIYPPGAVVVIVTDGICYNDLTGISDEEVWEYGNRLRKIAVEKGYACIRFHRIMNMLGLYPNAQISKSDYVQLCDASRFELHRRCGRPGFDVDQFLKNDEDYLRTYNGYDKFMKADLKFSPVTKDCTGPSQFKKRIKRIAKSMIIRGVEYAELVHQMYPDSLRLSIHPSSGQTKLSCPLIPQKNSFSMSPWHCSVAVTTAGEFITAHQSAHRQKYDLIQKDNQPYFFRENSPLFDWDTRVDFEHLYGQNLIVRAQQHRGQELSDADLDKLALLAIRQKSVTLFLV</sequence>
<accession>A0A7T6XF47</accession>
<dbReference type="AlphaFoldDB" id="A0A7T6XF47"/>
<dbReference type="PANTHER" id="PTHR37285:SF5">
    <property type="entry name" value="SPORE WALL MATURATION PROTEIN DIT1"/>
    <property type="match status" value="1"/>
</dbReference>
<dbReference type="EMBL" id="CP060774">
    <property type="protein sequence ID" value="QQK39972.1"/>
    <property type="molecule type" value="Genomic_DNA"/>
</dbReference>
<dbReference type="KEGG" id="pdp:PDIP_15120"/>
<dbReference type="RefSeq" id="XP_014537681.2">
    <property type="nucleotide sequence ID" value="XM_014682195.2"/>
</dbReference>
<reference evidence="1 2" key="1">
    <citation type="submission" date="2020-08" db="EMBL/GenBank/DDBJ databases">
        <title>The completed genome sequence of the pathogenic ascomycete fungus Penicillium digitatum.</title>
        <authorList>
            <person name="Wang M."/>
        </authorList>
    </citation>
    <scope>NUCLEOTIDE SEQUENCE [LARGE SCALE GENOMIC DNA]</scope>
    <source>
        <strain evidence="1 2">PdW03</strain>
    </source>
</reference>
<evidence type="ECO:0000313" key="2">
    <source>
        <dbReference type="Proteomes" id="UP000595662"/>
    </source>
</evidence>
<organism evidence="1 2">
    <name type="scientific">Penicillium digitatum</name>
    <name type="common">Green mold</name>
    <dbReference type="NCBI Taxonomy" id="36651"/>
    <lineage>
        <taxon>Eukaryota</taxon>
        <taxon>Fungi</taxon>
        <taxon>Dikarya</taxon>
        <taxon>Ascomycota</taxon>
        <taxon>Pezizomycotina</taxon>
        <taxon>Eurotiomycetes</taxon>
        <taxon>Eurotiomycetidae</taxon>
        <taxon>Eurotiales</taxon>
        <taxon>Aspergillaceae</taxon>
        <taxon>Penicillium</taxon>
    </lineage>
</organism>
<protein>
    <submittedName>
        <fullName evidence="1">Pyoverdine biosynthesis</fullName>
    </submittedName>
</protein>